<dbReference type="AlphaFoldDB" id="A0AAE1D6K0"/>
<comment type="caution">
    <text evidence="1">The sequence shown here is derived from an EMBL/GenBank/DDBJ whole genome shotgun (WGS) entry which is preliminary data.</text>
</comment>
<dbReference type="Proteomes" id="UP001283361">
    <property type="component" value="Unassembled WGS sequence"/>
</dbReference>
<reference evidence="1" key="1">
    <citation type="journal article" date="2023" name="G3 (Bethesda)">
        <title>A reference genome for the long-term kleptoplast-retaining sea slug Elysia crispata morphotype clarki.</title>
        <authorList>
            <person name="Eastman K.E."/>
            <person name="Pendleton A.L."/>
            <person name="Shaikh M.A."/>
            <person name="Suttiyut T."/>
            <person name="Ogas R."/>
            <person name="Tomko P."/>
            <person name="Gavelis G."/>
            <person name="Widhalm J.R."/>
            <person name="Wisecaver J.H."/>
        </authorList>
    </citation>
    <scope>NUCLEOTIDE SEQUENCE</scope>
    <source>
        <strain evidence="1">ECLA1</strain>
    </source>
</reference>
<protein>
    <submittedName>
        <fullName evidence="1">Uncharacterized protein</fullName>
    </submittedName>
</protein>
<dbReference type="Gene3D" id="3.90.10.10">
    <property type="entry name" value="Cytochrome C3"/>
    <property type="match status" value="1"/>
</dbReference>
<accession>A0AAE1D6K0</accession>
<gene>
    <name evidence="1" type="ORF">RRG08_021231</name>
</gene>
<organism evidence="1 2">
    <name type="scientific">Elysia crispata</name>
    <name type="common">lettuce slug</name>
    <dbReference type="NCBI Taxonomy" id="231223"/>
    <lineage>
        <taxon>Eukaryota</taxon>
        <taxon>Metazoa</taxon>
        <taxon>Spiralia</taxon>
        <taxon>Lophotrochozoa</taxon>
        <taxon>Mollusca</taxon>
        <taxon>Gastropoda</taxon>
        <taxon>Heterobranchia</taxon>
        <taxon>Euthyneura</taxon>
        <taxon>Panpulmonata</taxon>
        <taxon>Sacoglossa</taxon>
        <taxon>Placobranchoidea</taxon>
        <taxon>Plakobranchidae</taxon>
        <taxon>Elysia</taxon>
    </lineage>
</organism>
<sequence length="365" mass="39897">MTWLRLVRSRTPARAVKPSSSLWFYFVLHHAQPDLKTVFLVPEISSAKPADLVCTRDFIAALCNTRARAVYSYPPTVPIDCADCHSLYQNYVGAVDSYPPTVPIDCADCHSLYQNYVGAVYSYPPTVPIDCADCHSLYQNYVGAVDSYPPTVPIDCADCHSLYQNYVGAVDSYPPTVPIDCADCHSLYQAELFAGAGNTAGELTGNGKTLASPESNIGHRVTRLVTGHWLPTKILTAPSAMVGRQTDEPFSRQLTSTVDQEMLLVTLIKANSGVTIQRRQDVFAATSSYQPSALDLAASSACLALSFRPPSVSGWARQKPQLPDLRVSRARQDRNRSFPTIKTKDSLSSICGIPPSTPRCTDFYS</sequence>
<proteinExistence type="predicted"/>
<dbReference type="CDD" id="cd08168">
    <property type="entry name" value="Cytochrom_C3"/>
    <property type="match status" value="1"/>
</dbReference>
<name>A0AAE1D6K0_9GAST</name>
<dbReference type="InterPro" id="IPR036280">
    <property type="entry name" value="Multihaem_cyt_sf"/>
</dbReference>
<evidence type="ECO:0000313" key="2">
    <source>
        <dbReference type="Proteomes" id="UP001283361"/>
    </source>
</evidence>
<evidence type="ECO:0000313" key="1">
    <source>
        <dbReference type="EMBL" id="KAK3759284.1"/>
    </source>
</evidence>
<dbReference type="SUPFAM" id="SSF48695">
    <property type="entry name" value="Multiheme cytochromes"/>
    <property type="match status" value="1"/>
</dbReference>
<dbReference type="EMBL" id="JAWDGP010005144">
    <property type="protein sequence ID" value="KAK3759284.1"/>
    <property type="molecule type" value="Genomic_DNA"/>
</dbReference>
<keyword evidence="2" id="KW-1185">Reference proteome</keyword>